<keyword evidence="1 2" id="KW-0238">DNA-binding</keyword>
<evidence type="ECO:0000259" key="3">
    <source>
        <dbReference type="PROSITE" id="PS51755"/>
    </source>
</evidence>
<dbReference type="InterPro" id="IPR036388">
    <property type="entry name" value="WH-like_DNA-bd_sf"/>
</dbReference>
<reference evidence="4 5" key="1">
    <citation type="journal article" date="2016" name="Nat. Commun.">
        <title>Thousands of microbial genomes shed light on interconnected biogeochemical processes in an aquifer system.</title>
        <authorList>
            <person name="Anantharaman K."/>
            <person name="Brown C.T."/>
            <person name="Hug L.A."/>
            <person name="Sharon I."/>
            <person name="Castelle C.J."/>
            <person name="Probst A.J."/>
            <person name="Thomas B.C."/>
            <person name="Singh A."/>
            <person name="Wilkins M.J."/>
            <person name="Karaoz U."/>
            <person name="Brodie E.L."/>
            <person name="Williams K.H."/>
            <person name="Hubbard S.S."/>
            <person name="Banfield J.F."/>
        </authorList>
    </citation>
    <scope>NUCLEOTIDE SEQUENCE [LARGE SCALE GENOMIC DNA]</scope>
</reference>
<dbReference type="Pfam" id="PF00486">
    <property type="entry name" value="Trans_reg_C"/>
    <property type="match status" value="1"/>
</dbReference>
<evidence type="ECO:0000256" key="1">
    <source>
        <dbReference type="ARBA" id="ARBA00023125"/>
    </source>
</evidence>
<dbReference type="InterPro" id="IPR016032">
    <property type="entry name" value="Sig_transdc_resp-reg_C-effctor"/>
</dbReference>
<dbReference type="InterPro" id="IPR001867">
    <property type="entry name" value="OmpR/PhoB-type_DNA-bd"/>
</dbReference>
<evidence type="ECO:0000313" key="5">
    <source>
        <dbReference type="Proteomes" id="UP000177026"/>
    </source>
</evidence>
<dbReference type="GO" id="GO:0006355">
    <property type="term" value="P:regulation of DNA-templated transcription"/>
    <property type="evidence" value="ECO:0007669"/>
    <property type="project" value="InterPro"/>
</dbReference>
<sequence length="380" mass="44840">MGYAYFVPSGFSKFAQRIFRILRSDEIGVILFTPKMDRPIRVNQLIQDYQKEYPLVKVDLAPGHTNDLNYILPPIEQAAKKKKNMGICVTNCELMIYERNYQVIEEIAKLQQKQSHHRFLLFFEIDITHPDIARQFSLNEVFNNIVYYPLYEYKDTLNFIDYSLKEWKMELSKSIKNNIIQECGGQFWLVRRAVRTLRDDPEMTLEQIFETEQIRFRLEQIYLSLLDSEKKVLQKVMKQEEIEDPVEKHSLNYLNRMGYIRDGQITVPLLEQYMHEHLPKISLLQTGEHIVLNNVNIEGNFSKKEVRVLRLLLEQKNRVVSRDLIAKAIWPVNTSDSYTDWALDRFIARIRVKLKSLGVSKNLIKTFRSRGYMLSGSSSS</sequence>
<gene>
    <name evidence="4" type="ORF">A2866_05245</name>
</gene>
<feature type="DNA-binding region" description="OmpR/PhoB-type" evidence="2">
    <location>
        <begin position="272"/>
        <end position="376"/>
    </location>
</feature>
<comment type="caution">
    <text evidence="4">The sequence shown here is derived from an EMBL/GenBank/DDBJ whole genome shotgun (WGS) entry which is preliminary data.</text>
</comment>
<dbReference type="EMBL" id="MFZI01000055">
    <property type="protein sequence ID" value="OGK19168.1"/>
    <property type="molecule type" value="Genomic_DNA"/>
</dbReference>
<evidence type="ECO:0000256" key="2">
    <source>
        <dbReference type="PROSITE-ProRule" id="PRU01091"/>
    </source>
</evidence>
<dbReference type="PROSITE" id="PS51755">
    <property type="entry name" value="OMPR_PHOB"/>
    <property type="match status" value="1"/>
</dbReference>
<evidence type="ECO:0000313" key="4">
    <source>
        <dbReference type="EMBL" id="OGK19168.1"/>
    </source>
</evidence>
<dbReference type="GO" id="GO:0000160">
    <property type="term" value="P:phosphorelay signal transduction system"/>
    <property type="evidence" value="ECO:0007669"/>
    <property type="project" value="InterPro"/>
</dbReference>
<dbReference type="AlphaFoldDB" id="A0A1F7GJP9"/>
<dbReference type="Proteomes" id="UP000177026">
    <property type="component" value="Unassembled WGS sequence"/>
</dbReference>
<dbReference type="Gene3D" id="1.10.10.10">
    <property type="entry name" value="Winged helix-like DNA-binding domain superfamily/Winged helix DNA-binding domain"/>
    <property type="match status" value="1"/>
</dbReference>
<protein>
    <recommendedName>
        <fullName evidence="3">OmpR/PhoB-type domain-containing protein</fullName>
    </recommendedName>
</protein>
<dbReference type="CDD" id="cd00383">
    <property type="entry name" value="trans_reg_C"/>
    <property type="match status" value="1"/>
</dbReference>
<dbReference type="SMART" id="SM00862">
    <property type="entry name" value="Trans_reg_C"/>
    <property type="match status" value="1"/>
</dbReference>
<dbReference type="GO" id="GO:0003677">
    <property type="term" value="F:DNA binding"/>
    <property type="evidence" value="ECO:0007669"/>
    <property type="project" value="UniProtKB-UniRule"/>
</dbReference>
<feature type="domain" description="OmpR/PhoB-type" evidence="3">
    <location>
        <begin position="272"/>
        <end position="376"/>
    </location>
</feature>
<proteinExistence type="predicted"/>
<dbReference type="SUPFAM" id="SSF46894">
    <property type="entry name" value="C-terminal effector domain of the bipartite response regulators"/>
    <property type="match status" value="1"/>
</dbReference>
<organism evidence="4 5">
    <name type="scientific">Candidatus Roizmanbacteria bacterium RIFCSPHIGHO2_01_FULL_39_8</name>
    <dbReference type="NCBI Taxonomy" id="1802033"/>
    <lineage>
        <taxon>Bacteria</taxon>
        <taxon>Candidatus Roizmaniibacteriota</taxon>
    </lineage>
</organism>
<accession>A0A1F7GJP9</accession>
<name>A0A1F7GJP9_9BACT</name>